<dbReference type="Proteomes" id="UP001432062">
    <property type="component" value="Chromosome"/>
</dbReference>
<protein>
    <submittedName>
        <fullName evidence="1">Uncharacterized protein</fullName>
    </submittedName>
</protein>
<reference evidence="1" key="1">
    <citation type="submission" date="2022-10" db="EMBL/GenBank/DDBJ databases">
        <title>The complete genomes of actinobacterial strains from the NBC collection.</title>
        <authorList>
            <person name="Joergensen T.S."/>
            <person name="Alvarez Arevalo M."/>
            <person name="Sterndorff E.B."/>
            <person name="Faurdal D."/>
            <person name="Vuksanovic O."/>
            <person name="Mourched A.-S."/>
            <person name="Charusanti P."/>
            <person name="Shaw S."/>
            <person name="Blin K."/>
            <person name="Weber T."/>
        </authorList>
    </citation>
    <scope>NUCLEOTIDE SEQUENCE</scope>
    <source>
        <strain evidence="1">NBC_01482</strain>
    </source>
</reference>
<organism evidence="1 2">
    <name type="scientific">Nocardia vinacea</name>
    <dbReference type="NCBI Taxonomy" id="96468"/>
    <lineage>
        <taxon>Bacteria</taxon>
        <taxon>Bacillati</taxon>
        <taxon>Actinomycetota</taxon>
        <taxon>Actinomycetes</taxon>
        <taxon>Mycobacteriales</taxon>
        <taxon>Nocardiaceae</taxon>
        <taxon>Nocardia</taxon>
    </lineage>
</organism>
<gene>
    <name evidence="1" type="ORF">OG563_37825</name>
</gene>
<evidence type="ECO:0000313" key="1">
    <source>
        <dbReference type="EMBL" id="WUV44847.1"/>
    </source>
</evidence>
<keyword evidence="2" id="KW-1185">Reference proteome</keyword>
<proteinExistence type="predicted"/>
<evidence type="ECO:0000313" key="2">
    <source>
        <dbReference type="Proteomes" id="UP001432062"/>
    </source>
</evidence>
<accession>A0ABZ1YNQ3</accession>
<sequence>MLKAVLALAKAAPAVNWDGDMRHLPMIGHLPTSPFVTRYLVVKQDNNGDTFLVCDTDPSQLVDATVAVETTPGPIGSWAPPTRQELTQEIATDTASFSESSSVDGGGPPF</sequence>
<name>A0ABZ1YNQ3_9NOCA</name>
<dbReference type="RefSeq" id="WP_329407996.1">
    <property type="nucleotide sequence ID" value="NZ_CP109441.1"/>
</dbReference>
<dbReference type="EMBL" id="CP109441">
    <property type="protein sequence ID" value="WUV44847.1"/>
    <property type="molecule type" value="Genomic_DNA"/>
</dbReference>